<dbReference type="GO" id="GO:0005739">
    <property type="term" value="C:mitochondrion"/>
    <property type="evidence" value="ECO:0007669"/>
    <property type="project" value="TreeGrafter"/>
</dbReference>
<reference evidence="4 5" key="1">
    <citation type="journal article" date="2021" name="DNA Res.">
        <title>Genome analysis of Candida subhashii reveals its hybrid nature and dual mitochondrial genome conformations.</title>
        <authorList>
            <person name="Mixao V."/>
            <person name="Hegedusova E."/>
            <person name="Saus E."/>
            <person name="Pryszcz L.P."/>
            <person name="Cillingova A."/>
            <person name="Nosek J."/>
            <person name="Gabaldon T."/>
        </authorList>
    </citation>
    <scope>NUCLEOTIDE SEQUENCE [LARGE SCALE GENOMIC DNA]</scope>
    <source>
        <strain evidence="4 5">CBS 10753</strain>
    </source>
</reference>
<dbReference type="InterPro" id="IPR000361">
    <property type="entry name" value="ATAP_core_dom"/>
</dbReference>
<dbReference type="GO" id="GO:0051537">
    <property type="term" value="F:2 iron, 2 sulfur cluster binding"/>
    <property type="evidence" value="ECO:0007669"/>
    <property type="project" value="TreeGrafter"/>
</dbReference>
<keyword evidence="5" id="KW-1185">Reference proteome</keyword>
<evidence type="ECO:0000256" key="2">
    <source>
        <dbReference type="SAM" id="MobiDB-lite"/>
    </source>
</evidence>
<gene>
    <name evidence="4" type="ORF">J8A68_000729</name>
</gene>
<dbReference type="RefSeq" id="XP_049265941.1">
    <property type="nucleotide sequence ID" value="XM_049410435.1"/>
</dbReference>
<evidence type="ECO:0000313" key="4">
    <source>
        <dbReference type="EMBL" id="KAG7665709.1"/>
    </source>
</evidence>
<dbReference type="GeneID" id="73467530"/>
<proteinExistence type="inferred from homology"/>
<feature type="region of interest" description="Disordered" evidence="2">
    <location>
        <begin position="51"/>
        <end position="73"/>
    </location>
</feature>
<dbReference type="EMBL" id="JAGSYN010000047">
    <property type="protein sequence ID" value="KAG7665709.1"/>
    <property type="molecule type" value="Genomic_DNA"/>
</dbReference>
<dbReference type="Proteomes" id="UP000694255">
    <property type="component" value="Unassembled WGS sequence"/>
</dbReference>
<dbReference type="GO" id="GO:0051539">
    <property type="term" value="F:4 iron, 4 sulfur cluster binding"/>
    <property type="evidence" value="ECO:0007669"/>
    <property type="project" value="TreeGrafter"/>
</dbReference>
<dbReference type="OrthoDB" id="1938621at2759"/>
<dbReference type="InterPro" id="IPR016092">
    <property type="entry name" value="ATAP"/>
</dbReference>
<evidence type="ECO:0000313" key="5">
    <source>
        <dbReference type="Proteomes" id="UP000694255"/>
    </source>
</evidence>
<comment type="caution">
    <text evidence="4">The sequence shown here is derived from an EMBL/GenBank/DDBJ whole genome shotgun (WGS) entry which is preliminary data.</text>
</comment>
<feature type="domain" description="Core" evidence="3">
    <location>
        <begin position="92"/>
        <end position="201"/>
    </location>
</feature>
<sequence length="221" mass="24499">MISKVCRYNTRIIPRTIFPKRPHQISAFLVSSHKILSLRYNSSTTSTSKTLKSASFAVPKDPPPPKQEPNVPQQDIDDFRATKLIQGMTDLHLAITSRASDKLNSIAAEEPNPQDCALMVSIQSGGCHGFQYDLHLSSLSKELAENEDLLVFERESGGKIMIDESSLEILQDSKLDYTKELIGSQFKIVDSPYTSSSCGCGSSFEFDFDKLAKKKSEEATT</sequence>
<dbReference type="PANTHER" id="PTHR43011">
    <property type="entry name" value="IRON-SULFUR CLUSTER ASSEMBLY 2 HOMOLOG, MITOCHONDRIAL"/>
    <property type="match status" value="1"/>
</dbReference>
<evidence type="ECO:0000256" key="1">
    <source>
        <dbReference type="ARBA" id="ARBA00006718"/>
    </source>
</evidence>
<organism evidence="4 5">
    <name type="scientific">[Candida] subhashii</name>
    <dbReference type="NCBI Taxonomy" id="561895"/>
    <lineage>
        <taxon>Eukaryota</taxon>
        <taxon>Fungi</taxon>
        <taxon>Dikarya</taxon>
        <taxon>Ascomycota</taxon>
        <taxon>Saccharomycotina</taxon>
        <taxon>Pichiomycetes</taxon>
        <taxon>Debaryomycetaceae</taxon>
        <taxon>Spathaspora</taxon>
    </lineage>
</organism>
<dbReference type="GO" id="GO:0005506">
    <property type="term" value="F:iron ion binding"/>
    <property type="evidence" value="ECO:0007669"/>
    <property type="project" value="TreeGrafter"/>
</dbReference>
<accession>A0A8J5QQZ6</accession>
<dbReference type="Pfam" id="PF01521">
    <property type="entry name" value="Fe-S_biosyn"/>
    <property type="match status" value="1"/>
</dbReference>
<dbReference type="PANTHER" id="PTHR43011:SF1">
    <property type="entry name" value="IRON-SULFUR CLUSTER ASSEMBLY 2 HOMOLOG, MITOCHONDRIAL"/>
    <property type="match status" value="1"/>
</dbReference>
<dbReference type="NCBIfam" id="TIGR00049">
    <property type="entry name" value="iron-sulfur cluster assembly accessory protein"/>
    <property type="match status" value="1"/>
</dbReference>
<dbReference type="GO" id="GO:0016226">
    <property type="term" value="P:iron-sulfur cluster assembly"/>
    <property type="evidence" value="ECO:0007669"/>
    <property type="project" value="InterPro"/>
</dbReference>
<dbReference type="AlphaFoldDB" id="A0A8J5QQZ6"/>
<protein>
    <submittedName>
        <fullName evidence="4">ISA2</fullName>
    </submittedName>
</protein>
<comment type="similarity">
    <text evidence="1">Belongs to the HesB/IscA family.</text>
</comment>
<name>A0A8J5QQZ6_9ASCO</name>
<evidence type="ECO:0000259" key="3">
    <source>
        <dbReference type="Pfam" id="PF01521"/>
    </source>
</evidence>